<feature type="compositionally biased region" description="Basic and acidic residues" evidence="1">
    <location>
        <begin position="220"/>
        <end position="231"/>
    </location>
</feature>
<feature type="transmembrane region" description="Helical" evidence="2">
    <location>
        <begin position="7"/>
        <end position="27"/>
    </location>
</feature>
<evidence type="ECO:0000256" key="2">
    <source>
        <dbReference type="SAM" id="Phobius"/>
    </source>
</evidence>
<keyword evidence="2" id="KW-0472">Membrane</keyword>
<keyword evidence="2" id="KW-1133">Transmembrane helix</keyword>
<evidence type="ECO:0000256" key="1">
    <source>
        <dbReference type="SAM" id="MobiDB-lite"/>
    </source>
</evidence>
<sequence length="259" mass="28665">MQDAKRRAIIFTVISVVLAAIAGFMFLQKQNELEADYGQTISMYVAAKPITARQPLKPSDFTQVPVPRKYAMGSIVNNLNAIPINGGYQYPIDHLVTIVPMKKGEPLTTNILKPINDTSSGDKRLVALTTSERIFFDQPLSVNDRVDVIVTTQKNGQDEVDTKPLLLDKPVVMVSSDGKAIWLELEFNDAVNLIKYENFAQSIRVLKAPQVGGSVSDNKQTYDDNEKDKSKGQNLASNKKGAPSNDVRNNKKPSKKETQ</sequence>
<feature type="region of interest" description="Disordered" evidence="1">
    <location>
        <begin position="212"/>
        <end position="259"/>
    </location>
</feature>
<dbReference type="CDD" id="cd11614">
    <property type="entry name" value="SAF_CpaB_FlgA_like"/>
    <property type="match status" value="1"/>
</dbReference>
<dbReference type="Proteomes" id="UP000677436">
    <property type="component" value="Chromosome"/>
</dbReference>
<evidence type="ECO:0000313" key="3">
    <source>
        <dbReference type="EMBL" id="BCU80324.1"/>
    </source>
</evidence>
<protein>
    <recommendedName>
        <fullName evidence="5">Flp pilus assembly protein CpaB</fullName>
    </recommendedName>
</protein>
<proteinExistence type="predicted"/>
<reference evidence="3" key="2">
    <citation type="journal article" date="2021" name="Microbiol. Resour. Announc.">
        <title>Complete Genome Sequence of Polycladomyces abyssicola JIR-001T, Isolated from Hemipelagic Sediment in Deep Seawater.</title>
        <authorList>
            <person name="Tsubouchi T."/>
            <person name="Kaneko Y."/>
        </authorList>
    </citation>
    <scope>NUCLEOTIDE SEQUENCE</scope>
    <source>
        <strain evidence="3">JIR-001</strain>
    </source>
</reference>
<name>A0A8D5ZJA0_9BACL</name>
<dbReference type="KEGG" id="pabs:JIR001_01070"/>
<evidence type="ECO:0008006" key="5">
    <source>
        <dbReference type="Google" id="ProtNLM"/>
    </source>
</evidence>
<dbReference type="RefSeq" id="WP_212773727.1">
    <property type="nucleotide sequence ID" value="NZ_AP024601.1"/>
</dbReference>
<dbReference type="AlphaFoldDB" id="A0A8D5ZJA0"/>
<keyword evidence="4" id="KW-1185">Reference proteome</keyword>
<organism evidence="3 4">
    <name type="scientific">Polycladomyces abyssicola</name>
    <dbReference type="NCBI Taxonomy" id="1125966"/>
    <lineage>
        <taxon>Bacteria</taxon>
        <taxon>Bacillati</taxon>
        <taxon>Bacillota</taxon>
        <taxon>Bacilli</taxon>
        <taxon>Bacillales</taxon>
        <taxon>Thermoactinomycetaceae</taxon>
        <taxon>Polycladomyces</taxon>
    </lineage>
</organism>
<evidence type="ECO:0000313" key="4">
    <source>
        <dbReference type="Proteomes" id="UP000677436"/>
    </source>
</evidence>
<accession>A0A8D5ZJA0</accession>
<keyword evidence="2" id="KW-0812">Transmembrane</keyword>
<reference evidence="3" key="1">
    <citation type="journal article" date="2013" name="Int. J. Syst. Evol. Microbiol.">
        <title>Polycladomyces abyssicola gen. nov., sp. nov., a thermophilic filamentous bacterium isolated from hemipelagic sediment.</title>
        <authorList>
            <person name="Tsubouchi T."/>
            <person name="Shimane Y."/>
            <person name="Mori K."/>
            <person name="Usui K."/>
            <person name="Hiraki T."/>
            <person name="Tame A."/>
            <person name="Uematsu K."/>
            <person name="Maruyama T."/>
            <person name="Hatada Y."/>
        </authorList>
    </citation>
    <scope>NUCLEOTIDE SEQUENCE</scope>
    <source>
        <strain evidence="3">JIR-001</strain>
    </source>
</reference>
<gene>
    <name evidence="3" type="ORF">JIR001_01070</name>
</gene>
<feature type="compositionally biased region" description="Basic residues" evidence="1">
    <location>
        <begin position="250"/>
        <end position="259"/>
    </location>
</feature>
<dbReference type="EMBL" id="AP024601">
    <property type="protein sequence ID" value="BCU80324.1"/>
    <property type="molecule type" value="Genomic_DNA"/>
</dbReference>